<accession>A0A1F6BNG6</accession>
<evidence type="ECO:0000313" key="1">
    <source>
        <dbReference type="EMBL" id="OGG38459.1"/>
    </source>
</evidence>
<protein>
    <submittedName>
        <fullName evidence="1">Uncharacterized protein</fullName>
    </submittedName>
</protein>
<sequence>MIFIEPRIDFSLLLIKTAHEIALLHEFPLKCPDKPFDVWFVVRTIWIGIVLRYLRLFELCMEALEVLRPVVVFPCAYMKNLSAKGLISLLVL</sequence>
<gene>
    <name evidence="1" type="ORF">A3D55_01155</name>
</gene>
<proteinExistence type="predicted"/>
<dbReference type="EMBL" id="MFKJ01000021">
    <property type="protein sequence ID" value="OGG38459.1"/>
    <property type="molecule type" value="Genomic_DNA"/>
</dbReference>
<comment type="caution">
    <text evidence="1">The sequence shown here is derived from an EMBL/GenBank/DDBJ whole genome shotgun (WGS) entry which is preliminary data.</text>
</comment>
<evidence type="ECO:0000313" key="2">
    <source>
        <dbReference type="Proteomes" id="UP000178825"/>
    </source>
</evidence>
<organism evidence="1 2">
    <name type="scientific">Candidatus Jorgensenbacteria bacterium RIFCSPHIGHO2_02_FULL_45_20</name>
    <dbReference type="NCBI Taxonomy" id="1798470"/>
    <lineage>
        <taxon>Bacteria</taxon>
        <taxon>Candidatus Joergenseniibacteriota</taxon>
    </lineage>
</organism>
<name>A0A1F6BNG6_9BACT</name>
<dbReference type="Proteomes" id="UP000178825">
    <property type="component" value="Unassembled WGS sequence"/>
</dbReference>
<dbReference type="AlphaFoldDB" id="A0A1F6BNG6"/>
<reference evidence="1 2" key="1">
    <citation type="journal article" date="2016" name="Nat. Commun.">
        <title>Thousands of microbial genomes shed light on interconnected biogeochemical processes in an aquifer system.</title>
        <authorList>
            <person name="Anantharaman K."/>
            <person name="Brown C.T."/>
            <person name="Hug L.A."/>
            <person name="Sharon I."/>
            <person name="Castelle C.J."/>
            <person name="Probst A.J."/>
            <person name="Thomas B.C."/>
            <person name="Singh A."/>
            <person name="Wilkins M.J."/>
            <person name="Karaoz U."/>
            <person name="Brodie E.L."/>
            <person name="Williams K.H."/>
            <person name="Hubbard S.S."/>
            <person name="Banfield J.F."/>
        </authorList>
    </citation>
    <scope>NUCLEOTIDE SEQUENCE [LARGE SCALE GENOMIC DNA]</scope>
</reference>